<dbReference type="AlphaFoldDB" id="A0A2G9RLC8"/>
<dbReference type="InterPro" id="IPR032675">
    <property type="entry name" value="LRR_dom_sf"/>
</dbReference>
<evidence type="ECO:0000256" key="1">
    <source>
        <dbReference type="SAM" id="MobiDB-lite"/>
    </source>
</evidence>
<evidence type="ECO:0000313" key="4">
    <source>
        <dbReference type="Proteomes" id="UP000228934"/>
    </source>
</evidence>
<accession>A0A2G9RLC8</accession>
<name>A0A2G9RLC8_AQUCT</name>
<feature type="domain" description="F-box" evidence="2">
    <location>
        <begin position="82"/>
        <end position="128"/>
    </location>
</feature>
<dbReference type="OrthoDB" id="3134645at2759"/>
<dbReference type="Gene3D" id="3.80.10.10">
    <property type="entry name" value="Ribonuclease Inhibitor"/>
    <property type="match status" value="2"/>
</dbReference>
<sequence length="384" mass="43004">MSSARGKHSAKRGRSTKRSRNRQQSQNAASSYYIHHTDKDMLLLISSNHDLDETVCVRKRCRVGTSMDKGAVTTDFGWGSIIPVEILHRVFRFLVDSEGAVPVLCRLSQVCRLWRQVASSLDLWHRVTVSRCWVLPGAKDKPKSQKRVTETMETLIQQRSVQVFLRCSSVPDLQVLRLLNVSWQARPVPRTSTGASGFPELQELCLATSRYSSVNDNVCQRLLKDSRKLRVLDLRGCYKISPKGLSELPCTDVEHLFLGLYCSTMVSSSMVSGSHLLTRKWGHSLQELDLTSQGYTEEDLAQALHNLTGGSGAGNDTLRSLNLSGTRATPHAVRDVLSCQALTHLDLSSCRNIPRGLKRVYRGREDLELCLADLTKKIQEAEEQ</sequence>
<dbReference type="InterPro" id="IPR036047">
    <property type="entry name" value="F-box-like_dom_sf"/>
</dbReference>
<dbReference type="GO" id="GO:0019005">
    <property type="term" value="C:SCF ubiquitin ligase complex"/>
    <property type="evidence" value="ECO:0007669"/>
    <property type="project" value="InterPro"/>
</dbReference>
<dbReference type="Gene3D" id="1.20.1280.50">
    <property type="match status" value="1"/>
</dbReference>
<proteinExistence type="predicted"/>
<gene>
    <name evidence="3" type="ORF">AB205_0178500</name>
</gene>
<evidence type="ECO:0000259" key="2">
    <source>
        <dbReference type="Pfam" id="PF12937"/>
    </source>
</evidence>
<organism evidence="3 4">
    <name type="scientific">Aquarana catesbeiana</name>
    <name type="common">American bullfrog</name>
    <name type="synonym">Rana catesbeiana</name>
    <dbReference type="NCBI Taxonomy" id="8400"/>
    <lineage>
        <taxon>Eukaryota</taxon>
        <taxon>Metazoa</taxon>
        <taxon>Chordata</taxon>
        <taxon>Craniata</taxon>
        <taxon>Vertebrata</taxon>
        <taxon>Euteleostomi</taxon>
        <taxon>Amphibia</taxon>
        <taxon>Batrachia</taxon>
        <taxon>Anura</taxon>
        <taxon>Neobatrachia</taxon>
        <taxon>Ranoidea</taxon>
        <taxon>Ranidae</taxon>
        <taxon>Aquarana</taxon>
    </lineage>
</organism>
<reference evidence="4" key="1">
    <citation type="journal article" date="2017" name="Nat. Commun.">
        <title>The North American bullfrog draft genome provides insight into hormonal regulation of long noncoding RNA.</title>
        <authorList>
            <person name="Hammond S.A."/>
            <person name="Warren R.L."/>
            <person name="Vandervalk B.P."/>
            <person name="Kucuk E."/>
            <person name="Khan H."/>
            <person name="Gibb E.A."/>
            <person name="Pandoh P."/>
            <person name="Kirk H."/>
            <person name="Zhao Y."/>
            <person name="Jones M."/>
            <person name="Mungall A.J."/>
            <person name="Coope R."/>
            <person name="Pleasance S."/>
            <person name="Moore R.A."/>
            <person name="Holt R.A."/>
            <person name="Round J.M."/>
            <person name="Ohora S."/>
            <person name="Walle B.V."/>
            <person name="Veldhoen N."/>
            <person name="Helbing C.C."/>
            <person name="Birol I."/>
        </authorList>
    </citation>
    <scope>NUCLEOTIDE SEQUENCE [LARGE SCALE GENOMIC DNA]</scope>
</reference>
<dbReference type="Proteomes" id="UP000228934">
    <property type="component" value="Unassembled WGS sequence"/>
</dbReference>
<dbReference type="SUPFAM" id="SSF81383">
    <property type="entry name" value="F-box domain"/>
    <property type="match status" value="1"/>
</dbReference>
<keyword evidence="4" id="KW-1185">Reference proteome</keyword>
<dbReference type="InterPro" id="IPR047922">
    <property type="entry name" value="FBXL6_F-box"/>
</dbReference>
<dbReference type="InterPro" id="IPR001810">
    <property type="entry name" value="F-box_dom"/>
</dbReference>
<dbReference type="Pfam" id="PF12937">
    <property type="entry name" value="F-box-like"/>
    <property type="match status" value="1"/>
</dbReference>
<feature type="compositionally biased region" description="Basic residues" evidence="1">
    <location>
        <begin position="1"/>
        <end position="21"/>
    </location>
</feature>
<evidence type="ECO:0000313" key="3">
    <source>
        <dbReference type="EMBL" id="PIO28664.1"/>
    </source>
</evidence>
<feature type="region of interest" description="Disordered" evidence="1">
    <location>
        <begin position="1"/>
        <end position="29"/>
    </location>
</feature>
<protein>
    <recommendedName>
        <fullName evidence="2">F-box domain-containing protein</fullName>
    </recommendedName>
</protein>
<dbReference type="CDD" id="cd22119">
    <property type="entry name" value="F-box_FBXL6"/>
    <property type="match status" value="1"/>
</dbReference>
<dbReference type="EMBL" id="KV936947">
    <property type="protein sequence ID" value="PIO28664.1"/>
    <property type="molecule type" value="Genomic_DNA"/>
</dbReference>
<dbReference type="SUPFAM" id="SSF52047">
    <property type="entry name" value="RNI-like"/>
    <property type="match status" value="1"/>
</dbReference>